<reference evidence="6 7" key="1">
    <citation type="submission" date="2017-04" db="EMBL/GenBank/DDBJ databases">
        <title>Complete genome sequences of Rhizobium genomic linages associated to common bean (phaseolus vulgaris).</title>
        <authorList>
            <person name="Santamaria R.I."/>
            <person name="Bustos P."/>
            <person name="Perez-Carrascal O."/>
            <person name="Martinez-Flores I."/>
            <person name="Juarez S."/>
            <person name="Lozano L."/>
            <person name="Miranda F."/>
            <person name="Vinuesa P."/>
            <person name="Martinez-Romero E."/>
            <person name="Cevallos M.A."/>
            <person name="Romero D."/>
            <person name="Davila G."/>
            <person name="Gonzalez V."/>
        </authorList>
    </citation>
    <scope>NUCLEOTIDE SEQUENCE [LARGE SCALE GENOMIC DNA]</scope>
    <source>
        <strain evidence="6 7">NXC12</strain>
    </source>
</reference>
<dbReference type="PANTHER" id="PTHR42792:SF2">
    <property type="entry name" value="FLAGELLIN"/>
    <property type="match status" value="1"/>
</dbReference>
<gene>
    <name evidence="6" type="primary">flaC-4</name>
    <name evidence="6" type="ORF">NXC12_CH00712</name>
</gene>
<dbReference type="Proteomes" id="UP000194159">
    <property type="component" value="Chromosome"/>
</dbReference>
<keyword evidence="6" id="KW-0966">Cell projection</keyword>
<sequence length="342" mass="36258">MTPRQSPPAIRPALSSYSETLSMTVKITSAAAVNALAVLRSINKEASQTQQQVSSGYRIETAADDASYWSVATVMRSDSTNLGTIGDALGLGAAKVDATYTAMNSAIDLVSQIRAKLVAAREPGTDKDKINAEISEYKEQLKSVVESTSFAGENWLLNSDKTAPPTWSVISGFVRASTGEYQAQTIDFPSSQTILIDKNNASGGLFTKAIDAQAINNTGTGPRNYYLLDAGSTTPATGSEIAIDKNTTDAQLVDMLDVTDALFSSLTTTAASIGVMKTRIDDQIDYAADLSDSIDKSVGALVDTDMDEASIRQKAIETQKQMAVEAISILNTAASKILILLE</sequence>
<protein>
    <recommendedName>
        <fullName evidence="3">Flagellin</fullName>
    </recommendedName>
</protein>
<keyword evidence="3" id="KW-0964">Secreted</keyword>
<dbReference type="Pfam" id="PF00669">
    <property type="entry name" value="Flagellin_N"/>
    <property type="match status" value="1"/>
</dbReference>
<keyword evidence="2 3" id="KW-0975">Bacterial flagellum</keyword>
<feature type="domain" description="Flagellin C-terminal" evidence="5">
    <location>
        <begin position="256"/>
        <end position="341"/>
    </location>
</feature>
<comment type="similarity">
    <text evidence="1 3">Belongs to the bacterial flagellin family.</text>
</comment>
<dbReference type="AlphaFoldDB" id="A0AAN1BD52"/>
<evidence type="ECO:0000256" key="3">
    <source>
        <dbReference type="RuleBase" id="RU362073"/>
    </source>
</evidence>
<feature type="domain" description="Flagellin N-terminal" evidence="4">
    <location>
        <begin position="28"/>
        <end position="158"/>
    </location>
</feature>
<evidence type="ECO:0000256" key="2">
    <source>
        <dbReference type="ARBA" id="ARBA00023143"/>
    </source>
</evidence>
<evidence type="ECO:0000259" key="5">
    <source>
        <dbReference type="Pfam" id="PF00700"/>
    </source>
</evidence>
<accession>A0AAN1BD52</accession>
<name>A0AAN1BD52_RHIET</name>
<dbReference type="InterPro" id="IPR001492">
    <property type="entry name" value="Flagellin"/>
</dbReference>
<keyword evidence="6" id="KW-0282">Flagellum</keyword>
<comment type="function">
    <text evidence="3">Flagellin is the subunit protein which polymerizes to form the filaments of bacterial flagella.</text>
</comment>
<dbReference type="GO" id="GO:0005576">
    <property type="term" value="C:extracellular region"/>
    <property type="evidence" value="ECO:0007669"/>
    <property type="project" value="UniProtKB-SubCell"/>
</dbReference>
<dbReference type="Gene3D" id="1.20.1330.10">
    <property type="entry name" value="f41 fragment of flagellin, N-terminal domain"/>
    <property type="match status" value="1"/>
</dbReference>
<dbReference type="InterPro" id="IPR046358">
    <property type="entry name" value="Flagellin_C"/>
</dbReference>
<evidence type="ECO:0000313" key="6">
    <source>
        <dbReference type="EMBL" id="ARQ08796.1"/>
    </source>
</evidence>
<evidence type="ECO:0000256" key="1">
    <source>
        <dbReference type="ARBA" id="ARBA00005709"/>
    </source>
</evidence>
<dbReference type="Pfam" id="PF00700">
    <property type="entry name" value="Flagellin_C"/>
    <property type="match status" value="1"/>
</dbReference>
<dbReference type="PRINTS" id="PR00207">
    <property type="entry name" value="FLAGELLIN"/>
</dbReference>
<proteinExistence type="inferred from homology"/>
<evidence type="ECO:0000313" key="7">
    <source>
        <dbReference type="Proteomes" id="UP000194159"/>
    </source>
</evidence>
<dbReference type="SUPFAM" id="SSF64518">
    <property type="entry name" value="Phase 1 flagellin"/>
    <property type="match status" value="1"/>
</dbReference>
<dbReference type="PANTHER" id="PTHR42792">
    <property type="entry name" value="FLAGELLIN"/>
    <property type="match status" value="1"/>
</dbReference>
<dbReference type="InterPro" id="IPR001029">
    <property type="entry name" value="Flagellin_N"/>
</dbReference>
<keyword evidence="6" id="KW-0969">Cilium</keyword>
<organism evidence="6 7">
    <name type="scientific">Rhizobium etli</name>
    <dbReference type="NCBI Taxonomy" id="29449"/>
    <lineage>
        <taxon>Bacteria</taxon>
        <taxon>Pseudomonadati</taxon>
        <taxon>Pseudomonadota</taxon>
        <taxon>Alphaproteobacteria</taxon>
        <taxon>Hyphomicrobiales</taxon>
        <taxon>Rhizobiaceae</taxon>
        <taxon>Rhizobium/Agrobacterium group</taxon>
        <taxon>Rhizobium</taxon>
    </lineage>
</organism>
<comment type="subcellular location">
    <subcellularLocation>
        <location evidence="3">Secreted</location>
    </subcellularLocation>
    <subcellularLocation>
        <location evidence="3">Bacterial flagellum</location>
    </subcellularLocation>
</comment>
<dbReference type="GO" id="GO:0009288">
    <property type="term" value="C:bacterial-type flagellum"/>
    <property type="evidence" value="ECO:0007669"/>
    <property type="project" value="UniProtKB-SubCell"/>
</dbReference>
<dbReference type="GO" id="GO:0005198">
    <property type="term" value="F:structural molecule activity"/>
    <property type="evidence" value="ECO:0007669"/>
    <property type="project" value="UniProtKB-UniRule"/>
</dbReference>
<evidence type="ECO:0000259" key="4">
    <source>
        <dbReference type="Pfam" id="PF00669"/>
    </source>
</evidence>
<dbReference type="EMBL" id="CP020906">
    <property type="protein sequence ID" value="ARQ08796.1"/>
    <property type="molecule type" value="Genomic_DNA"/>
</dbReference>